<protein>
    <recommendedName>
        <fullName evidence="4">EamA domain-containing protein</fullName>
    </recommendedName>
</protein>
<dbReference type="EMBL" id="MFGM01000038">
    <property type="protein sequence ID" value="OGF36149.1"/>
    <property type="molecule type" value="Genomic_DNA"/>
</dbReference>
<feature type="transmembrane region" description="Helical" evidence="1">
    <location>
        <begin position="179"/>
        <end position="197"/>
    </location>
</feature>
<evidence type="ECO:0008006" key="4">
    <source>
        <dbReference type="Google" id="ProtNLM"/>
    </source>
</evidence>
<sequence>MLMLGPILISIGTFFEEVSDSIGKDKVKHHLESPYTMAFLSLFWAAIIFTLISVFKADGFVFKLASLPTFLLRAFLEVGQMYVSIMAIVKADRSTFSFVRTITIPLLLIVDLILGYQIGFMPTVGIGVIIVTLGVLFFNHGIKKTGLGFVLFSAINAVITISLFKYDITHFNSVAAEQLLINAILLTVFLLLAIFKAKENPLVFLEKPIFLLQSAAIGIGGVIESFGYNYGAASIMTAAKRSSAIFWSLLAGKVYFKEKHIIFKFAIFILLLGGFILLALN</sequence>
<name>A0A1F5TB77_9BACT</name>
<feature type="transmembrane region" description="Helical" evidence="1">
    <location>
        <begin position="70"/>
        <end position="89"/>
    </location>
</feature>
<proteinExistence type="predicted"/>
<accession>A0A1F5TB77</accession>
<evidence type="ECO:0000313" key="3">
    <source>
        <dbReference type="Proteomes" id="UP000178656"/>
    </source>
</evidence>
<keyword evidence="1" id="KW-0812">Transmembrane</keyword>
<feature type="transmembrane region" description="Helical" evidence="1">
    <location>
        <begin position="96"/>
        <end position="114"/>
    </location>
</feature>
<dbReference type="AlphaFoldDB" id="A0A1F5TB77"/>
<comment type="caution">
    <text evidence="2">The sequence shown here is derived from an EMBL/GenBank/DDBJ whole genome shotgun (WGS) entry which is preliminary data.</text>
</comment>
<evidence type="ECO:0000256" key="1">
    <source>
        <dbReference type="SAM" id="Phobius"/>
    </source>
</evidence>
<feature type="transmembrane region" description="Helical" evidence="1">
    <location>
        <begin position="209"/>
        <end position="226"/>
    </location>
</feature>
<gene>
    <name evidence="2" type="ORF">A2482_02665</name>
</gene>
<feature type="transmembrane region" description="Helical" evidence="1">
    <location>
        <begin position="120"/>
        <end position="138"/>
    </location>
</feature>
<feature type="transmembrane region" description="Helical" evidence="1">
    <location>
        <begin position="35"/>
        <end position="55"/>
    </location>
</feature>
<keyword evidence="1" id="KW-0472">Membrane</keyword>
<organism evidence="2 3">
    <name type="scientific">Candidatus Falkowbacteria bacterium RIFOXYC2_FULL_48_21</name>
    <dbReference type="NCBI Taxonomy" id="1798005"/>
    <lineage>
        <taxon>Bacteria</taxon>
        <taxon>Candidatus Falkowiibacteriota</taxon>
    </lineage>
</organism>
<reference evidence="2 3" key="1">
    <citation type="journal article" date="2016" name="Nat. Commun.">
        <title>Thousands of microbial genomes shed light on interconnected biogeochemical processes in an aquifer system.</title>
        <authorList>
            <person name="Anantharaman K."/>
            <person name="Brown C.T."/>
            <person name="Hug L.A."/>
            <person name="Sharon I."/>
            <person name="Castelle C.J."/>
            <person name="Probst A.J."/>
            <person name="Thomas B.C."/>
            <person name="Singh A."/>
            <person name="Wilkins M.J."/>
            <person name="Karaoz U."/>
            <person name="Brodie E.L."/>
            <person name="Williams K.H."/>
            <person name="Hubbard S.S."/>
            <person name="Banfield J.F."/>
        </authorList>
    </citation>
    <scope>NUCLEOTIDE SEQUENCE [LARGE SCALE GENOMIC DNA]</scope>
</reference>
<feature type="transmembrane region" description="Helical" evidence="1">
    <location>
        <begin position="262"/>
        <end position="280"/>
    </location>
</feature>
<feature type="transmembrane region" description="Helical" evidence="1">
    <location>
        <begin position="145"/>
        <end position="164"/>
    </location>
</feature>
<evidence type="ECO:0000313" key="2">
    <source>
        <dbReference type="EMBL" id="OGF36149.1"/>
    </source>
</evidence>
<keyword evidence="1" id="KW-1133">Transmembrane helix</keyword>
<dbReference type="Proteomes" id="UP000178656">
    <property type="component" value="Unassembled WGS sequence"/>
</dbReference>